<dbReference type="Gene3D" id="2.40.100.20">
    <property type="match status" value="1"/>
</dbReference>
<dbReference type="OrthoDB" id="9801466at2"/>
<dbReference type="AlphaFoldDB" id="A0A1H6KKC2"/>
<proteinExistence type="predicted"/>
<dbReference type="InterPro" id="IPR029000">
    <property type="entry name" value="Cyclophilin-like_dom_sf"/>
</dbReference>
<gene>
    <name evidence="2" type="ORF">PYTT_0350</name>
</gene>
<protein>
    <submittedName>
        <fullName evidence="2">Cyclophilin-like domain</fullName>
    </submittedName>
</protein>
<name>A0A1H6KKC2_9BACT</name>
<dbReference type="STRING" id="1679444.PYTT_0350"/>
<accession>A0A1H6KKC2</accession>
<keyword evidence="3" id="KW-1185">Reference proteome</keyword>
<evidence type="ECO:0000313" key="3">
    <source>
        <dbReference type="Proteomes" id="UP000176204"/>
    </source>
</evidence>
<evidence type="ECO:0000259" key="1">
    <source>
        <dbReference type="Pfam" id="PF18050"/>
    </source>
</evidence>
<evidence type="ECO:0000313" key="2">
    <source>
        <dbReference type="EMBL" id="SEH73822.1"/>
    </source>
</evidence>
<sequence length="123" mass="13622">MKTTMTMTAGAAVFKVKLFPCAATESLLAMLPLTLDMNDVNGNEKYARLPEAMPMKEEKPGVVHAGDLMLWGEDGLVIFYETFSTPYRYTRIGRVEDADNLKSALGSGRVTVVFSLHNKEDDE</sequence>
<dbReference type="RefSeq" id="WP_156850308.1">
    <property type="nucleotide sequence ID" value="NZ_LT629973.1"/>
</dbReference>
<feature type="domain" description="Cyclophilin-like" evidence="1">
    <location>
        <begin position="7"/>
        <end position="114"/>
    </location>
</feature>
<dbReference type="InterPro" id="IPR041183">
    <property type="entry name" value="Cyclophilin-like"/>
</dbReference>
<organism evidence="2 3">
    <name type="scientific">Akkermansia glycaniphila</name>
    <dbReference type="NCBI Taxonomy" id="1679444"/>
    <lineage>
        <taxon>Bacteria</taxon>
        <taxon>Pseudomonadati</taxon>
        <taxon>Verrucomicrobiota</taxon>
        <taxon>Verrucomicrobiia</taxon>
        <taxon>Verrucomicrobiales</taxon>
        <taxon>Akkermansiaceae</taxon>
        <taxon>Akkermansia</taxon>
    </lineage>
</organism>
<reference evidence="3" key="1">
    <citation type="submission" date="2016-09" db="EMBL/GenBank/DDBJ databases">
        <authorList>
            <person name="Koehorst J."/>
        </authorList>
    </citation>
    <scope>NUCLEOTIDE SEQUENCE [LARGE SCALE GENOMIC DNA]</scope>
</reference>
<dbReference type="SUPFAM" id="SSF50891">
    <property type="entry name" value="Cyclophilin-like"/>
    <property type="match status" value="1"/>
</dbReference>
<dbReference type="Pfam" id="PF18050">
    <property type="entry name" value="Cyclophil_like2"/>
    <property type="match status" value="1"/>
</dbReference>
<dbReference type="EMBL" id="LT629973">
    <property type="protein sequence ID" value="SEH73822.1"/>
    <property type="molecule type" value="Genomic_DNA"/>
</dbReference>
<dbReference type="KEGG" id="agl:PYTT_0350"/>
<dbReference type="Proteomes" id="UP000176204">
    <property type="component" value="Chromosome I"/>
</dbReference>